<dbReference type="SMART" id="SM00382">
    <property type="entry name" value="AAA"/>
    <property type="match status" value="1"/>
</dbReference>
<dbReference type="InterPro" id="IPR003593">
    <property type="entry name" value="AAA+_ATPase"/>
</dbReference>
<dbReference type="AlphaFoldDB" id="A0A1F6C2I3"/>
<dbReference type="GO" id="GO:0016887">
    <property type="term" value="F:ATP hydrolysis activity"/>
    <property type="evidence" value="ECO:0007669"/>
    <property type="project" value="TreeGrafter"/>
</dbReference>
<keyword evidence="2" id="KW-0547">Nucleotide-binding</keyword>
<dbReference type="SUPFAM" id="SSF52540">
    <property type="entry name" value="P-loop containing nucleoside triphosphate hydrolases"/>
    <property type="match status" value="1"/>
</dbReference>
<dbReference type="InterPro" id="IPR001482">
    <property type="entry name" value="T2SS/T4SS_dom"/>
</dbReference>
<dbReference type="Proteomes" id="UP000176633">
    <property type="component" value="Unassembled WGS sequence"/>
</dbReference>
<evidence type="ECO:0000313" key="6">
    <source>
        <dbReference type="Proteomes" id="UP000176633"/>
    </source>
</evidence>
<evidence type="ECO:0000313" key="5">
    <source>
        <dbReference type="EMBL" id="OGG43380.1"/>
    </source>
</evidence>
<dbReference type="InterPro" id="IPR007831">
    <property type="entry name" value="T2SS_GspE_N"/>
</dbReference>
<evidence type="ECO:0000256" key="3">
    <source>
        <dbReference type="ARBA" id="ARBA00022840"/>
    </source>
</evidence>
<dbReference type="PANTHER" id="PTHR30258">
    <property type="entry name" value="TYPE II SECRETION SYSTEM PROTEIN GSPE-RELATED"/>
    <property type="match status" value="1"/>
</dbReference>
<comment type="similarity">
    <text evidence="1">Belongs to the GSP E family.</text>
</comment>
<accession>A0A1F6C2I3</accession>
<dbReference type="GO" id="GO:0005524">
    <property type="term" value="F:ATP binding"/>
    <property type="evidence" value="ECO:0007669"/>
    <property type="project" value="UniProtKB-KW"/>
</dbReference>
<reference evidence="5 6" key="1">
    <citation type="journal article" date="2016" name="Nat. Commun.">
        <title>Thousands of microbial genomes shed light on interconnected biogeochemical processes in an aquifer system.</title>
        <authorList>
            <person name="Anantharaman K."/>
            <person name="Brown C.T."/>
            <person name="Hug L.A."/>
            <person name="Sharon I."/>
            <person name="Castelle C.J."/>
            <person name="Probst A.J."/>
            <person name="Thomas B.C."/>
            <person name="Singh A."/>
            <person name="Wilkins M.J."/>
            <person name="Karaoz U."/>
            <person name="Brodie E.L."/>
            <person name="Williams K.H."/>
            <person name="Hubbard S.S."/>
            <person name="Banfield J.F."/>
        </authorList>
    </citation>
    <scope>NUCLEOTIDE SEQUENCE [LARGE SCALE GENOMIC DNA]</scope>
</reference>
<dbReference type="Gene3D" id="3.30.450.90">
    <property type="match status" value="1"/>
</dbReference>
<dbReference type="EMBL" id="MFKM01000015">
    <property type="protein sequence ID" value="OGG43380.1"/>
    <property type="molecule type" value="Genomic_DNA"/>
</dbReference>
<evidence type="ECO:0000259" key="4">
    <source>
        <dbReference type="PROSITE" id="PS00662"/>
    </source>
</evidence>
<dbReference type="Pfam" id="PF00437">
    <property type="entry name" value="T2SSE"/>
    <property type="match status" value="1"/>
</dbReference>
<dbReference type="STRING" id="1798473.A3G50_02410"/>
<feature type="domain" description="Bacterial type II secretion system protein E" evidence="4">
    <location>
        <begin position="383"/>
        <end position="397"/>
    </location>
</feature>
<protein>
    <recommendedName>
        <fullName evidence="4">Bacterial type II secretion system protein E domain-containing protein</fullName>
    </recommendedName>
</protein>
<comment type="caution">
    <text evidence="5">The sequence shown here is derived from an EMBL/GenBank/DDBJ whole genome shotgun (WGS) entry which is preliminary data.</text>
</comment>
<gene>
    <name evidence="5" type="ORF">A3G50_02410</name>
</gene>
<dbReference type="Gene3D" id="3.40.50.300">
    <property type="entry name" value="P-loop containing nucleotide triphosphate hydrolases"/>
    <property type="match status" value="1"/>
</dbReference>
<evidence type="ECO:0000256" key="1">
    <source>
        <dbReference type="ARBA" id="ARBA00006611"/>
    </source>
</evidence>
<name>A0A1F6C2I3_9BACT</name>
<sequence length="578" mass="65135">MNDQILLDGLVKKNLLTREVGEKIFRDAQLLKKSSENLLYDRHLVDEVEIAKIKSQILGVPYKKFNLEEISEELLKIIPENTSRAYKVFPLQKTAEMLVMGMLWPDDTKAQEALKFIAKQERISLGVYLVTPSDLEYIWRRYSPYQDEVQTAIRSLNLRAEEIAGQKIIGLEESVSISEEAPIIKIVASTLKEAIEMKASDVHIEPQRSRLRIRFRIDGALKEVSSMPLQLHQPIISRVKVLSNLKIDETRVPQDGRFRSIVYGREIDYRVSTFPTPTGEKVAIRILDPSVGLKGLKELGLIGNSLEIIQKGIKKPYGMILITGPTGSGKTTTLYGIMQELNKEDVNIVSLEDPVEYFIDGLNQSQVRPEINYDFASGLRQIVRQDPDIIMVGEIRDRETAGLAIQAALTGHIVLSTLHTNNAIGVIPRLIDLRAEPFLLPSSLNLMLAQRLISRVCLDCRKAEKAPADLQVIIKKELESLPEKVKANLKFKEPYEIYHGQGCKTCQGKGIVGRVAIFEIFQMTPELAEIISSGFTEKNLSEEARRQGMVALRQDGILKALQGLVTIEEVFRETLEQN</sequence>
<dbReference type="InterPro" id="IPR027417">
    <property type="entry name" value="P-loop_NTPase"/>
</dbReference>
<evidence type="ECO:0000256" key="2">
    <source>
        <dbReference type="ARBA" id="ARBA00022741"/>
    </source>
</evidence>
<dbReference type="GO" id="GO:0005886">
    <property type="term" value="C:plasma membrane"/>
    <property type="evidence" value="ECO:0007669"/>
    <property type="project" value="TreeGrafter"/>
</dbReference>
<dbReference type="PANTHER" id="PTHR30258:SF1">
    <property type="entry name" value="PROTEIN TRANSPORT PROTEIN HOFB HOMOLOG"/>
    <property type="match status" value="1"/>
</dbReference>
<proteinExistence type="inferred from homology"/>
<organism evidence="5 6">
    <name type="scientific">Candidatus Jorgensenbacteria bacterium RIFCSPLOWO2_12_FULL_42_11</name>
    <dbReference type="NCBI Taxonomy" id="1798473"/>
    <lineage>
        <taxon>Bacteria</taxon>
        <taxon>Candidatus Joergenseniibacteriota</taxon>
    </lineage>
</organism>
<dbReference type="InterPro" id="IPR037257">
    <property type="entry name" value="T2SS_E_N_sf"/>
</dbReference>
<keyword evidence="3" id="KW-0067">ATP-binding</keyword>
<dbReference type="SUPFAM" id="SSF160246">
    <property type="entry name" value="EspE N-terminal domain-like"/>
    <property type="match status" value="1"/>
</dbReference>
<dbReference type="Pfam" id="PF05157">
    <property type="entry name" value="MshEN"/>
    <property type="match status" value="1"/>
</dbReference>
<dbReference type="Gene3D" id="3.30.300.160">
    <property type="entry name" value="Type II secretion system, protein E, N-terminal domain"/>
    <property type="match status" value="1"/>
</dbReference>
<dbReference type="PROSITE" id="PS00662">
    <property type="entry name" value="T2SP_E"/>
    <property type="match status" value="1"/>
</dbReference>
<dbReference type="CDD" id="cd01129">
    <property type="entry name" value="PulE-GspE-like"/>
    <property type="match status" value="1"/>
</dbReference>